<dbReference type="AlphaFoldDB" id="H1Q0U2"/>
<dbReference type="EMBL" id="AGWK01000018">
    <property type="protein sequence ID" value="EHO72770.1"/>
    <property type="molecule type" value="Genomic_DNA"/>
</dbReference>
<evidence type="ECO:0008006" key="4">
    <source>
        <dbReference type="Google" id="ProtNLM"/>
    </source>
</evidence>
<reference evidence="2 3" key="1">
    <citation type="submission" date="2011-12" db="EMBL/GenBank/DDBJ databases">
        <title>The Genome Sequence of Prevotella micans F0438.</title>
        <authorList>
            <consortium name="The Broad Institute Genome Sequencing Platform"/>
            <person name="Earl A."/>
            <person name="Ward D."/>
            <person name="Feldgarden M."/>
            <person name="Gevers D."/>
            <person name="Izard J."/>
            <person name="Baranova O.V."/>
            <person name="Blanton J.M."/>
            <person name="Wade W.G."/>
            <person name="Dewhirst F.E."/>
            <person name="Young S.K."/>
            <person name="Zeng Q."/>
            <person name="Gargeya S."/>
            <person name="Fitzgerald M."/>
            <person name="Haas B."/>
            <person name="Abouelleil A."/>
            <person name="Alvarado L."/>
            <person name="Arachchi H.M."/>
            <person name="Berlin A."/>
            <person name="Chapman S.B."/>
            <person name="Gearin G."/>
            <person name="Goldberg J."/>
            <person name="Griggs A."/>
            <person name="Gujja S."/>
            <person name="Hansen M."/>
            <person name="Heiman D."/>
            <person name="Howarth C."/>
            <person name="Larimer J."/>
            <person name="Lui A."/>
            <person name="MacDonald P.J.P."/>
            <person name="McCowen C."/>
            <person name="Montmayeur A."/>
            <person name="Murphy C."/>
            <person name="Neiman D."/>
            <person name="Pearson M."/>
            <person name="Priest M."/>
            <person name="Roberts A."/>
            <person name="Saif S."/>
            <person name="Shea T."/>
            <person name="Sisk P."/>
            <person name="Stolte C."/>
            <person name="Sykes S."/>
            <person name="Wortman J."/>
            <person name="Nusbaum C."/>
            <person name="Birren B."/>
        </authorList>
    </citation>
    <scope>NUCLEOTIDE SEQUENCE [LARGE SCALE GENOMIC DNA]</scope>
    <source>
        <strain evidence="2 3">F0438</strain>
    </source>
</reference>
<feature type="transmembrane region" description="Helical" evidence="1">
    <location>
        <begin position="73"/>
        <end position="103"/>
    </location>
</feature>
<feature type="transmembrane region" description="Helical" evidence="1">
    <location>
        <begin position="115"/>
        <end position="143"/>
    </location>
</feature>
<dbReference type="HOGENOM" id="CLU_071284_0_0_10"/>
<comment type="caution">
    <text evidence="2">The sequence shown here is derived from an EMBL/GenBank/DDBJ whole genome shotgun (WGS) entry which is preliminary data.</text>
</comment>
<dbReference type="Proteomes" id="UP000016023">
    <property type="component" value="Unassembled WGS sequence"/>
</dbReference>
<proteinExistence type="predicted"/>
<gene>
    <name evidence="2" type="ORF">HMPREF9140_00530</name>
</gene>
<name>H1Q0U2_9BACT</name>
<feature type="transmembrane region" description="Helical" evidence="1">
    <location>
        <begin position="237"/>
        <end position="256"/>
    </location>
</feature>
<dbReference type="eggNOG" id="ENOG50339DJ">
    <property type="taxonomic scope" value="Bacteria"/>
</dbReference>
<feature type="transmembrane region" description="Helical" evidence="1">
    <location>
        <begin position="207"/>
        <end position="225"/>
    </location>
</feature>
<organism evidence="2 3">
    <name type="scientific">Prevotella micans F0438</name>
    <dbReference type="NCBI Taxonomy" id="883158"/>
    <lineage>
        <taxon>Bacteria</taxon>
        <taxon>Pseudomonadati</taxon>
        <taxon>Bacteroidota</taxon>
        <taxon>Bacteroidia</taxon>
        <taxon>Bacteroidales</taxon>
        <taxon>Prevotellaceae</taxon>
        <taxon>Prevotella</taxon>
    </lineage>
</organism>
<evidence type="ECO:0000256" key="1">
    <source>
        <dbReference type="SAM" id="Phobius"/>
    </source>
</evidence>
<keyword evidence="3" id="KW-1185">Reference proteome</keyword>
<feature type="transmembrane region" description="Helical" evidence="1">
    <location>
        <begin position="262"/>
        <end position="281"/>
    </location>
</feature>
<dbReference type="PATRIC" id="fig|883158.3.peg.543"/>
<keyword evidence="1" id="KW-0472">Membrane</keyword>
<evidence type="ECO:0000313" key="3">
    <source>
        <dbReference type="Proteomes" id="UP000016023"/>
    </source>
</evidence>
<keyword evidence="1" id="KW-1133">Transmembrane helix</keyword>
<feature type="transmembrane region" description="Helical" evidence="1">
    <location>
        <begin position="37"/>
        <end position="53"/>
    </location>
</feature>
<protein>
    <recommendedName>
        <fullName evidence="4">Glycosyltransferase RgtA/B/C/D-like domain-containing protein</fullName>
    </recommendedName>
</protein>
<feature type="transmembrane region" description="Helical" evidence="1">
    <location>
        <begin position="155"/>
        <end position="176"/>
    </location>
</feature>
<sequence length="314" mass="36120">MPKKRLQNIIAESRWALQVLVPIILAIWVLVAYFERSAIVSLACLLASAFLIIELNNRNSLIRIYSRMIPCSFLILVTMSIFLFIDIRTAVVTLCFAGFYNAIFRCYQDEHSQGWVFYAFLCLGIASTFCIRILFFVPLVWILLRTNLLVMNVKIFVSSILGIIFPYWFLILYFAAIGKSERILQHAVQLAQFDVPAQLNILSGQQMLMLVYLFVCALTGTVHFIRQKCNDSIRTRLLYKFFMTIDFAAFAFAILQPRHYCILLSVMTVSTTPLIAHFFVFTHTRVTNMAFKLFIVGAVALTAYNLWTFLPISF</sequence>
<accession>H1Q0U2</accession>
<dbReference type="RefSeq" id="WP_006951566.1">
    <property type="nucleotide sequence ID" value="NZ_JH594521.1"/>
</dbReference>
<keyword evidence="1" id="KW-0812">Transmembrane</keyword>
<feature type="transmembrane region" description="Helical" evidence="1">
    <location>
        <begin position="293"/>
        <end position="312"/>
    </location>
</feature>
<feature type="transmembrane region" description="Helical" evidence="1">
    <location>
        <begin position="12"/>
        <end position="31"/>
    </location>
</feature>
<dbReference type="STRING" id="883158.HMPREF9140_00530"/>
<evidence type="ECO:0000313" key="2">
    <source>
        <dbReference type="EMBL" id="EHO72770.1"/>
    </source>
</evidence>